<evidence type="ECO:0000259" key="3">
    <source>
        <dbReference type="SMART" id="SM00974"/>
    </source>
</evidence>
<evidence type="ECO:0000256" key="1">
    <source>
        <dbReference type="SAM" id="Coils"/>
    </source>
</evidence>
<feature type="region of interest" description="Disordered" evidence="2">
    <location>
        <begin position="1"/>
        <end position="65"/>
    </location>
</feature>
<dbReference type="RefSeq" id="XP_058326445.1">
    <property type="nucleotide sequence ID" value="XM_058478115.1"/>
</dbReference>
<proteinExistence type="predicted"/>
<dbReference type="PANTHER" id="PTHR28094">
    <property type="entry name" value="MEIOTICALLY UP-REGULATED GENE 113 PROTEIN"/>
    <property type="match status" value="1"/>
</dbReference>
<gene>
    <name evidence="4" type="ORF">N7468_008819</name>
</gene>
<evidence type="ECO:0000313" key="5">
    <source>
        <dbReference type="Proteomes" id="UP001150941"/>
    </source>
</evidence>
<accession>A0A9W9NGL0</accession>
<name>A0A9W9NGL0_9EURO</name>
<dbReference type="PANTHER" id="PTHR28094:SF1">
    <property type="entry name" value="MEIOTICALLY UP-REGULATED GENE 113 PROTEIN"/>
    <property type="match status" value="1"/>
</dbReference>
<dbReference type="InterPro" id="IPR018306">
    <property type="entry name" value="Phage_T5_Orf172_DNA-bd"/>
</dbReference>
<keyword evidence="5" id="KW-1185">Reference proteome</keyword>
<feature type="coiled-coil region" evidence="1">
    <location>
        <begin position="331"/>
        <end position="358"/>
    </location>
</feature>
<evidence type="ECO:0000256" key="2">
    <source>
        <dbReference type="SAM" id="MobiDB-lite"/>
    </source>
</evidence>
<dbReference type="Pfam" id="PF10544">
    <property type="entry name" value="T5orf172"/>
    <property type="match status" value="1"/>
</dbReference>
<dbReference type="OrthoDB" id="2417614at2759"/>
<feature type="domain" description="Bacteriophage T5 Orf172 DNA-binding" evidence="3">
    <location>
        <begin position="448"/>
        <end position="547"/>
    </location>
</feature>
<feature type="region of interest" description="Disordered" evidence="2">
    <location>
        <begin position="578"/>
        <end position="624"/>
    </location>
</feature>
<dbReference type="EMBL" id="JAPQKS010000007">
    <property type="protein sequence ID" value="KAJ5219615.1"/>
    <property type="molecule type" value="Genomic_DNA"/>
</dbReference>
<protein>
    <recommendedName>
        <fullName evidence="3">Bacteriophage T5 Orf172 DNA-binding domain-containing protein</fullName>
    </recommendedName>
</protein>
<dbReference type="InterPro" id="IPR053006">
    <property type="entry name" value="Meiosis_regulatory"/>
</dbReference>
<sequence length="624" mass="70318">MATLKSTTPRTVQPRLLDCASSERDESKQVAIISKRPPLSNLPVNNHIRKVDPPLSEKHENSAGQELARTLRGGASQNKPKLGTCGFKVRDHTGSSSNCTISVLTEKKRNGKGISPFSKANTCPTAPKATSEPIFKLCTDEKTLYLNRTGLSLLLNSGVVDTQFDHPSTVFPARTSTGGSPGRPTRLGQPPKPLPAISNHASSVSQTEKAKEKSSSETDQSFFLQLTGTIQGGNKDALRESYDRSLLPTNDTKQVYLGKSLLKVIPPGIISHFLQNNTTCLSLLPEGRRCRIGHATRCSLAQIQSIMSFSTGTFMENIQQLVQLSFCAVHRKVALREIQNWEEELQELTKMHELKSTALPQNKRLQAIIRWMCLLHQSAGTEIPEDTQLLPVEVENIALPINPIQQLQPYKPQRLKGSVNEELKKLLTKPLPNADVERRGSIYIFWQRPNFGHLKIGRTNNVRGRLEEWNKQCKKELMGLFPDLSKESNESSPDFQKLRHIGRIEALVHTELMNYRRCEPKCPGCDKKHIEWFETSQDHAVRVVRKWNAWMATEPYEKHIVDDKEEWILKSEEEARIDQLCQPELPSPSSSPPSRRDKGPRRARHSLPGTRNSPPRKEIRRISI</sequence>
<organism evidence="4 5">
    <name type="scientific">Penicillium chermesinum</name>
    <dbReference type="NCBI Taxonomy" id="63820"/>
    <lineage>
        <taxon>Eukaryota</taxon>
        <taxon>Fungi</taxon>
        <taxon>Dikarya</taxon>
        <taxon>Ascomycota</taxon>
        <taxon>Pezizomycotina</taxon>
        <taxon>Eurotiomycetes</taxon>
        <taxon>Eurotiomycetidae</taxon>
        <taxon>Eurotiales</taxon>
        <taxon>Aspergillaceae</taxon>
        <taxon>Penicillium</taxon>
    </lineage>
</organism>
<reference evidence="4" key="2">
    <citation type="journal article" date="2023" name="IMA Fungus">
        <title>Comparative genomic study of the Penicillium genus elucidates a diverse pangenome and 15 lateral gene transfer events.</title>
        <authorList>
            <person name="Petersen C."/>
            <person name="Sorensen T."/>
            <person name="Nielsen M.R."/>
            <person name="Sondergaard T.E."/>
            <person name="Sorensen J.L."/>
            <person name="Fitzpatrick D.A."/>
            <person name="Frisvad J.C."/>
            <person name="Nielsen K.L."/>
        </authorList>
    </citation>
    <scope>NUCLEOTIDE SEQUENCE</scope>
    <source>
        <strain evidence="4">IBT 19713</strain>
    </source>
</reference>
<feature type="compositionally biased region" description="Basic and acidic residues" evidence="2">
    <location>
        <begin position="615"/>
        <end position="624"/>
    </location>
</feature>
<keyword evidence="1" id="KW-0175">Coiled coil</keyword>
<feature type="compositionally biased region" description="Polar residues" evidence="2">
    <location>
        <begin position="1"/>
        <end position="11"/>
    </location>
</feature>
<feature type="compositionally biased region" description="Basic and acidic residues" evidence="2">
    <location>
        <begin position="49"/>
        <end position="61"/>
    </location>
</feature>
<comment type="caution">
    <text evidence="4">The sequence shown here is derived from an EMBL/GenBank/DDBJ whole genome shotgun (WGS) entry which is preliminary data.</text>
</comment>
<reference evidence="4" key="1">
    <citation type="submission" date="2022-11" db="EMBL/GenBank/DDBJ databases">
        <authorList>
            <person name="Petersen C."/>
        </authorList>
    </citation>
    <scope>NUCLEOTIDE SEQUENCE</scope>
    <source>
        <strain evidence="4">IBT 19713</strain>
    </source>
</reference>
<dbReference type="AlphaFoldDB" id="A0A9W9NGL0"/>
<dbReference type="Proteomes" id="UP001150941">
    <property type="component" value="Unassembled WGS sequence"/>
</dbReference>
<dbReference type="GeneID" id="83205418"/>
<feature type="region of interest" description="Disordered" evidence="2">
    <location>
        <begin position="169"/>
        <end position="219"/>
    </location>
</feature>
<dbReference type="SMART" id="SM00974">
    <property type="entry name" value="T5orf172"/>
    <property type="match status" value="1"/>
</dbReference>
<evidence type="ECO:0000313" key="4">
    <source>
        <dbReference type="EMBL" id="KAJ5219615.1"/>
    </source>
</evidence>